<feature type="transmembrane region" description="Helical" evidence="6">
    <location>
        <begin position="152"/>
        <end position="173"/>
    </location>
</feature>
<feature type="transmembrane region" description="Helical" evidence="6">
    <location>
        <begin position="74"/>
        <end position="91"/>
    </location>
</feature>
<feature type="transmembrane region" description="Helical" evidence="6">
    <location>
        <begin position="185"/>
        <end position="206"/>
    </location>
</feature>
<evidence type="ECO:0000313" key="7">
    <source>
        <dbReference type="EMBL" id="HIV74838.1"/>
    </source>
</evidence>
<gene>
    <name evidence="7" type="ORF">H9895_07165</name>
</gene>
<comment type="subcellular location">
    <subcellularLocation>
        <location evidence="1">Membrane</location>
        <topology evidence="1">Multi-pass membrane protein</topology>
    </subcellularLocation>
</comment>
<reference evidence="7" key="2">
    <citation type="submission" date="2021-04" db="EMBL/GenBank/DDBJ databases">
        <authorList>
            <person name="Gilroy R."/>
        </authorList>
    </citation>
    <scope>NUCLEOTIDE SEQUENCE</scope>
    <source>
        <strain evidence="7">CHK169-2315</strain>
    </source>
</reference>
<accession>A0A9D1PLS1</accession>
<dbReference type="Proteomes" id="UP000823937">
    <property type="component" value="Unassembled WGS sequence"/>
</dbReference>
<dbReference type="AlphaFoldDB" id="A0A9D1PLS1"/>
<evidence type="ECO:0000256" key="3">
    <source>
        <dbReference type="ARBA" id="ARBA00022692"/>
    </source>
</evidence>
<reference evidence="7" key="1">
    <citation type="journal article" date="2021" name="PeerJ">
        <title>Extensive microbial diversity within the chicken gut microbiome revealed by metagenomics and culture.</title>
        <authorList>
            <person name="Gilroy R."/>
            <person name="Ravi A."/>
            <person name="Getino M."/>
            <person name="Pursley I."/>
            <person name="Horton D.L."/>
            <person name="Alikhan N.F."/>
            <person name="Baker D."/>
            <person name="Gharbi K."/>
            <person name="Hall N."/>
            <person name="Watson M."/>
            <person name="Adriaenssens E.M."/>
            <person name="Foster-Nyarko E."/>
            <person name="Jarju S."/>
            <person name="Secka A."/>
            <person name="Antonio M."/>
            <person name="Oren A."/>
            <person name="Chaudhuri R.R."/>
            <person name="La Ragione R."/>
            <person name="Hildebrand F."/>
            <person name="Pallen M.J."/>
        </authorList>
    </citation>
    <scope>NUCLEOTIDE SEQUENCE</scope>
    <source>
        <strain evidence="7">CHK169-2315</strain>
    </source>
</reference>
<evidence type="ECO:0000256" key="2">
    <source>
        <dbReference type="ARBA" id="ARBA00007511"/>
    </source>
</evidence>
<keyword evidence="3 6" id="KW-0812">Transmembrane</keyword>
<keyword evidence="5 6" id="KW-0472">Membrane</keyword>
<dbReference type="PANTHER" id="PTHR30238">
    <property type="entry name" value="MEMBRANE BOUND PREDICTED REDOX MODULATOR"/>
    <property type="match status" value="1"/>
</dbReference>
<dbReference type="GO" id="GO:0016020">
    <property type="term" value="C:membrane"/>
    <property type="evidence" value="ECO:0007669"/>
    <property type="project" value="UniProtKB-SubCell"/>
</dbReference>
<evidence type="ECO:0000313" key="8">
    <source>
        <dbReference type="Proteomes" id="UP000823937"/>
    </source>
</evidence>
<comment type="similarity">
    <text evidence="2">Belongs to the TerC family.</text>
</comment>
<evidence type="ECO:0000256" key="4">
    <source>
        <dbReference type="ARBA" id="ARBA00022989"/>
    </source>
</evidence>
<proteinExistence type="inferred from homology"/>
<dbReference type="NCBIfam" id="TIGR03716">
    <property type="entry name" value="R_switched_YkoY"/>
    <property type="match status" value="1"/>
</dbReference>
<name>A0A9D1PLS1_9BACI</name>
<dbReference type="InterPro" id="IPR005496">
    <property type="entry name" value="Integral_membrane_TerC"/>
</dbReference>
<evidence type="ECO:0000256" key="5">
    <source>
        <dbReference type="ARBA" id="ARBA00023136"/>
    </source>
</evidence>
<feature type="transmembrane region" description="Helical" evidence="6">
    <location>
        <begin position="226"/>
        <end position="243"/>
    </location>
</feature>
<feature type="transmembrane region" description="Helical" evidence="6">
    <location>
        <begin position="47"/>
        <end position="68"/>
    </location>
</feature>
<dbReference type="EMBL" id="DXHX01000114">
    <property type="protein sequence ID" value="HIV74838.1"/>
    <property type="molecule type" value="Genomic_DNA"/>
</dbReference>
<comment type="caution">
    <text evidence="7">The sequence shown here is derived from an EMBL/GenBank/DDBJ whole genome shotgun (WGS) entry which is preliminary data.</text>
</comment>
<evidence type="ECO:0000256" key="1">
    <source>
        <dbReference type="ARBA" id="ARBA00004141"/>
    </source>
</evidence>
<protein>
    <submittedName>
        <fullName evidence="7">TerC family protein</fullName>
    </submittedName>
</protein>
<keyword evidence="4 6" id="KW-1133">Transmembrane helix</keyword>
<dbReference type="PANTHER" id="PTHR30238:SF4">
    <property type="entry name" value="SLL1022 PROTEIN"/>
    <property type="match status" value="1"/>
</dbReference>
<sequence length="251" mass="27587">MDAQLLLEYLWVLLILIGLEGLLAADNALVLAIMVKHLPEEKRKKALFYGLVGAFILRFGSLFIISFLVDVWQVQAIGAIYLMYIAGKNLYDKFAQKDGIKTKQRKESGFWMTVFKVEVADLAFAVDSILAAVALAVALPPSGLFHVGGLDGAQFIVIFAGGMIGVIIMRFAANMFVNLLQKRPGLEVAAFLIVGWVGVKLSVLVLGHPDVQIIPETFIHSFGWKLTFYLGLIIIAVSGWFLSDIGKKKQS</sequence>
<dbReference type="InterPro" id="IPR022493">
    <property type="entry name" value="CHP03716_TM_YkoY"/>
</dbReference>
<feature type="transmembrane region" description="Helical" evidence="6">
    <location>
        <begin position="12"/>
        <end position="35"/>
    </location>
</feature>
<feature type="transmembrane region" description="Helical" evidence="6">
    <location>
        <begin position="112"/>
        <end position="140"/>
    </location>
</feature>
<evidence type="ECO:0000256" key="6">
    <source>
        <dbReference type="SAM" id="Phobius"/>
    </source>
</evidence>
<dbReference type="Pfam" id="PF03741">
    <property type="entry name" value="TerC"/>
    <property type="match status" value="1"/>
</dbReference>
<organism evidence="7 8">
    <name type="scientific">Candidatus Pseudogracilibacillus intestinigallinarum</name>
    <dbReference type="NCBI Taxonomy" id="2838742"/>
    <lineage>
        <taxon>Bacteria</taxon>
        <taxon>Bacillati</taxon>
        <taxon>Bacillota</taxon>
        <taxon>Bacilli</taxon>
        <taxon>Bacillales</taxon>
        <taxon>Bacillaceae</taxon>
        <taxon>Pseudogracilibacillus</taxon>
    </lineage>
</organism>